<evidence type="ECO:0008006" key="8">
    <source>
        <dbReference type="Google" id="ProtNLM"/>
    </source>
</evidence>
<dbReference type="Pfam" id="PF06744">
    <property type="entry name" value="IcmF_C"/>
    <property type="match status" value="1"/>
</dbReference>
<dbReference type="AlphaFoldDB" id="A0A679GCG4"/>
<dbReference type="SUPFAM" id="SSF52540">
    <property type="entry name" value="P-loop containing nucleoside triphosphate hydrolases"/>
    <property type="match status" value="1"/>
</dbReference>
<dbReference type="InterPro" id="IPR010623">
    <property type="entry name" value="IcmF_C"/>
</dbReference>
<dbReference type="PANTHER" id="PTHR36153">
    <property type="entry name" value="INNER MEMBRANE PROTEIN-RELATED"/>
    <property type="match status" value="1"/>
</dbReference>
<dbReference type="InterPro" id="IPR009612">
    <property type="entry name" value="IcmF-rel"/>
</dbReference>
<evidence type="ECO:0000313" key="7">
    <source>
        <dbReference type="Proteomes" id="UP000501237"/>
    </source>
</evidence>
<dbReference type="GeneID" id="57395749"/>
<reference evidence="6 7" key="1">
    <citation type="journal article" date="2020" name="Microbiol. Resour. Announc.">
        <title>Complete genome sequence of Pseudomonas otitidis strain MrB4, isolated from Lake Biwa in Japan.</title>
        <authorList>
            <person name="Miyazaki K."/>
            <person name="Hase E."/>
            <person name="Maruya T."/>
        </authorList>
    </citation>
    <scope>NUCLEOTIDE SEQUENCE [LARGE SCALE GENOMIC DNA]</scope>
    <source>
        <strain evidence="6 7">MrB4</strain>
    </source>
</reference>
<keyword evidence="2" id="KW-0812">Transmembrane</keyword>
<dbReference type="Proteomes" id="UP000501237">
    <property type="component" value="Chromosome"/>
</dbReference>
<dbReference type="Pfam" id="PF06761">
    <property type="entry name" value="IcmF-related"/>
    <property type="match status" value="1"/>
</dbReference>
<organism evidence="6 7">
    <name type="scientific">Metapseudomonas otitidis</name>
    <dbReference type="NCBI Taxonomy" id="319939"/>
    <lineage>
        <taxon>Bacteria</taxon>
        <taxon>Pseudomonadati</taxon>
        <taxon>Pseudomonadota</taxon>
        <taxon>Gammaproteobacteria</taxon>
        <taxon>Pseudomonadales</taxon>
        <taxon>Pseudomonadaceae</taxon>
        <taxon>Metapseudomonas</taxon>
    </lineage>
</organism>
<proteinExistence type="predicted"/>
<evidence type="ECO:0000259" key="5">
    <source>
        <dbReference type="Pfam" id="PF14331"/>
    </source>
</evidence>
<evidence type="ECO:0000259" key="3">
    <source>
        <dbReference type="Pfam" id="PF06744"/>
    </source>
</evidence>
<dbReference type="RefSeq" id="WP_172432442.1">
    <property type="nucleotide sequence ID" value="NZ_AP022642.1"/>
</dbReference>
<dbReference type="NCBIfam" id="TIGR03348">
    <property type="entry name" value="VI_IcmF"/>
    <property type="match status" value="1"/>
</dbReference>
<feature type="transmembrane region" description="Helical" evidence="2">
    <location>
        <begin position="449"/>
        <end position="468"/>
    </location>
</feature>
<protein>
    <recommendedName>
        <fullName evidence="8">Type VI secretion system protein ImpL</fullName>
    </recommendedName>
</protein>
<keyword evidence="2" id="KW-1133">Transmembrane helix</keyword>
<dbReference type="Pfam" id="PF14331">
    <property type="entry name" value="IcmF-related_N"/>
    <property type="match status" value="1"/>
</dbReference>
<feature type="domain" description="Type VI secretion system IcmF C-terminal" evidence="3">
    <location>
        <begin position="1046"/>
        <end position="1151"/>
    </location>
</feature>
<evidence type="ECO:0000313" key="6">
    <source>
        <dbReference type="EMBL" id="BCA26562.1"/>
    </source>
</evidence>
<keyword evidence="2" id="KW-0472">Membrane</keyword>
<feature type="transmembrane region" description="Helical" evidence="2">
    <location>
        <begin position="20"/>
        <end position="40"/>
    </location>
</feature>
<evidence type="ECO:0000256" key="2">
    <source>
        <dbReference type="SAM" id="Phobius"/>
    </source>
</evidence>
<dbReference type="InterPro" id="IPR025743">
    <property type="entry name" value="TssM1_N"/>
</dbReference>
<evidence type="ECO:0000259" key="4">
    <source>
        <dbReference type="Pfam" id="PF06761"/>
    </source>
</evidence>
<dbReference type="PANTHER" id="PTHR36153:SF1">
    <property type="entry name" value="TYPE VI SECRETION SYSTEM COMPONENT TSSM1"/>
    <property type="match status" value="1"/>
</dbReference>
<evidence type="ECO:0000256" key="1">
    <source>
        <dbReference type="SAM" id="Coils"/>
    </source>
</evidence>
<sequence length="1171" mass="131837">MKDFFKKLGAVLRRTWVWSLLLVLMLALLVWFAGPLLGIADHKPWEDAGSRLLSIAVLFLGWGLFIVFSTWRGNRKREAQQATEDGQEQLRREEEASEEQRELAARFKDALRTVQRSSLYKGQGEQRRRDLPWYLVLGPQGSGKTTLLDFSGLDLPLNQNDRTLTRDTHGTRYCEWYFAEQGVLIDSPGRYLTQGDPEVDGGAWNSLLALLRKRRRTRPLNGVIVNLPLDLLASGDEQALDALARQVRKRLQEIHQRLHAEVPVYLVLGKADTLPGFDEFFDHLSREESDQVLGATFREGQNGTSGQVVRQEFEALLRRLTSQVITRMHQERDTGRRGRILDFPTQLGRIGEPLCVFIDMAFTGNRYQRASLLRGFYFTSAPHLLQELDESTARVGANLGLRSSALPTLRGGRARFIHQLFSQVIFPEADLAGLDPREKRRIDWGQRGLYAGAFGCVALFGLAWAAGFSSNHQRLEAVRDHGRVIETQQALLDPREDARAALTLLDHSFAATRVFPSAAERSLLEHNGLYQGGRSQPVLDDAYGRALEQQLLPRIATSLEGQVRASLGNRERLLASLRAYLMLNLPERRDAAFLKSQLQAEWSLRYGGDAATQAALTEHLDRLLARPFVHPLNEPLVAQARQRLRSESLAAVVYRVLRDQARSLPEYSFAQRLGPQGALFSGTDYRIPGFYTRQGYQQFFSAKGLPTVRELLRDNWVMGEGGNLSVQDLGRLMVELQQLYFRDYANHWSEAINRLKLEPLLDTYQGAEQLAGLTAANSPLLQLLVEVREHTRLPGIADATPEAPAEGAKADGALGKVAAVAEKARDALASNLPDTARLTMERRFEALHLLLDDNGGAAADLVPVMRALNELQLQLATLARSSQPEQAAFDLARNRMGGQSDALANLRSSASRLPQPIGGWLAMMAGESWHLILSGAHQYLNQRYQSELYGFYLKALDKRYPFNPRSHSDVALSDFREFFKTQGLAERFFDTYLKPFVIGTPGEYRVRSVDGGSLPIARGFLDQMANAQAIRLSFFADNPNEPQVRFRLEPYSIDPALSRAEFRFGDRLMEYRHGPIVPMSFKWPTEAEEGRSSLVLEELSGRRIGVERNTGPWSLFRLFDQMQAEYHSGRDVLMLKAEVDGLRAHYLVQSQRSPNPFDLGMLRAFRLPVSL</sequence>
<keyword evidence="1" id="KW-0175">Coiled coil</keyword>
<feature type="coiled-coil region" evidence="1">
    <location>
        <begin position="76"/>
        <end position="110"/>
    </location>
</feature>
<feature type="domain" description="IcmF-related" evidence="4">
    <location>
        <begin position="503"/>
        <end position="792"/>
    </location>
</feature>
<accession>A0A679GCG4</accession>
<dbReference type="CDD" id="cd00882">
    <property type="entry name" value="Ras_like_GTPase"/>
    <property type="match status" value="1"/>
</dbReference>
<dbReference type="EMBL" id="AP022642">
    <property type="protein sequence ID" value="BCA26562.1"/>
    <property type="molecule type" value="Genomic_DNA"/>
</dbReference>
<dbReference type="InterPro" id="IPR017731">
    <property type="entry name" value="TssM1-like"/>
</dbReference>
<name>A0A679GCG4_9GAMM</name>
<dbReference type="KEGG" id="poj:PtoMrB4_05390"/>
<feature type="transmembrane region" description="Helical" evidence="2">
    <location>
        <begin position="52"/>
        <end position="71"/>
    </location>
</feature>
<gene>
    <name evidence="6" type="ORF">PtoMrB4_05390</name>
</gene>
<feature type="domain" description="Type VI secretion system component TssM1 N-terminal" evidence="5">
    <location>
        <begin position="198"/>
        <end position="452"/>
    </location>
</feature>
<dbReference type="InterPro" id="IPR053156">
    <property type="entry name" value="T6SS_TssM-like"/>
</dbReference>
<dbReference type="InterPro" id="IPR027417">
    <property type="entry name" value="P-loop_NTPase"/>
</dbReference>